<evidence type="ECO:0000313" key="11">
    <source>
        <dbReference type="Proteomes" id="UP000298860"/>
    </source>
</evidence>
<dbReference type="GO" id="GO:0022857">
    <property type="term" value="F:transmembrane transporter activity"/>
    <property type="evidence" value="ECO:0007669"/>
    <property type="project" value="TreeGrafter"/>
</dbReference>
<dbReference type="PANTHER" id="PTHR30572">
    <property type="entry name" value="MEMBRANE COMPONENT OF TRANSPORTER-RELATED"/>
    <property type="match status" value="1"/>
</dbReference>
<feature type="domain" description="MacB-like periplasmic core" evidence="9">
    <location>
        <begin position="487"/>
        <end position="705"/>
    </location>
</feature>
<dbReference type="RefSeq" id="WP_137815004.1">
    <property type="nucleotide sequence ID" value="NZ_BJFL01000019.1"/>
</dbReference>
<feature type="transmembrane region" description="Helical" evidence="7">
    <location>
        <begin position="406"/>
        <end position="426"/>
    </location>
</feature>
<name>A0A4D4J8V6_9PSEU</name>
<evidence type="ECO:0000256" key="7">
    <source>
        <dbReference type="SAM" id="Phobius"/>
    </source>
</evidence>
<keyword evidence="3 7" id="KW-0812">Transmembrane</keyword>
<evidence type="ECO:0000256" key="2">
    <source>
        <dbReference type="ARBA" id="ARBA00022475"/>
    </source>
</evidence>
<dbReference type="PANTHER" id="PTHR30572:SF4">
    <property type="entry name" value="ABC TRANSPORTER PERMEASE YTRF"/>
    <property type="match status" value="1"/>
</dbReference>
<dbReference type="InterPro" id="IPR003838">
    <property type="entry name" value="ABC3_permease_C"/>
</dbReference>
<feature type="domain" description="MacB-like periplasmic core" evidence="9">
    <location>
        <begin position="17"/>
        <end position="227"/>
    </location>
</feature>
<dbReference type="Proteomes" id="UP000298860">
    <property type="component" value="Unassembled WGS sequence"/>
</dbReference>
<keyword evidence="4 7" id="KW-1133">Transmembrane helix</keyword>
<evidence type="ECO:0000256" key="6">
    <source>
        <dbReference type="ARBA" id="ARBA00038076"/>
    </source>
</evidence>
<feature type="domain" description="ABC3 transporter permease C-terminal" evidence="8">
    <location>
        <begin position="738"/>
        <end position="855"/>
    </location>
</feature>
<evidence type="ECO:0000259" key="9">
    <source>
        <dbReference type="Pfam" id="PF12704"/>
    </source>
</evidence>
<feature type="transmembrane region" description="Helical" evidence="7">
    <location>
        <begin position="260"/>
        <end position="285"/>
    </location>
</feature>
<feature type="transmembrane region" description="Helical" evidence="7">
    <location>
        <begin position="354"/>
        <end position="374"/>
    </location>
</feature>
<dbReference type="Pfam" id="PF12704">
    <property type="entry name" value="MacB_PCD"/>
    <property type="match status" value="2"/>
</dbReference>
<evidence type="ECO:0000256" key="3">
    <source>
        <dbReference type="ARBA" id="ARBA00022692"/>
    </source>
</evidence>
<comment type="similarity">
    <text evidence="6">Belongs to the ABC-4 integral membrane protein family.</text>
</comment>
<keyword evidence="2" id="KW-1003">Cell membrane</keyword>
<comment type="subcellular location">
    <subcellularLocation>
        <location evidence="1">Cell membrane</location>
        <topology evidence="1">Multi-pass membrane protein</topology>
    </subcellularLocation>
</comment>
<dbReference type="GO" id="GO:0005886">
    <property type="term" value="C:plasma membrane"/>
    <property type="evidence" value="ECO:0007669"/>
    <property type="project" value="UniProtKB-SubCell"/>
</dbReference>
<proteinExistence type="inferred from homology"/>
<feature type="transmembrane region" description="Helical" evidence="7">
    <location>
        <begin position="829"/>
        <end position="846"/>
    </location>
</feature>
<feature type="transmembrane region" description="Helical" evidence="7">
    <location>
        <begin position="432"/>
        <end position="454"/>
    </location>
</feature>
<feature type="transmembrane region" description="Helical" evidence="7">
    <location>
        <begin position="488"/>
        <end position="508"/>
    </location>
</feature>
<organism evidence="10 11">
    <name type="scientific">Gandjariella thermophila</name>
    <dbReference type="NCBI Taxonomy" id="1931992"/>
    <lineage>
        <taxon>Bacteria</taxon>
        <taxon>Bacillati</taxon>
        <taxon>Actinomycetota</taxon>
        <taxon>Actinomycetes</taxon>
        <taxon>Pseudonocardiales</taxon>
        <taxon>Pseudonocardiaceae</taxon>
        <taxon>Gandjariella</taxon>
    </lineage>
</organism>
<evidence type="ECO:0000313" key="10">
    <source>
        <dbReference type="EMBL" id="GDY31964.1"/>
    </source>
</evidence>
<keyword evidence="5 7" id="KW-0472">Membrane</keyword>
<evidence type="ECO:0000259" key="8">
    <source>
        <dbReference type="Pfam" id="PF02687"/>
    </source>
</evidence>
<comment type="caution">
    <text evidence="10">The sequence shown here is derived from an EMBL/GenBank/DDBJ whole genome shotgun (WGS) entry which is preliminary data.</text>
</comment>
<protein>
    <submittedName>
        <fullName evidence="10">ABC transporter substrate-binding protein</fullName>
    </submittedName>
</protein>
<keyword evidence="11" id="KW-1185">Reference proteome</keyword>
<dbReference type="EMBL" id="BJFL01000019">
    <property type="protein sequence ID" value="GDY31964.1"/>
    <property type="molecule type" value="Genomic_DNA"/>
</dbReference>
<sequence>MLRTIVAGLRARTARLVLSSVAIALGVALVTGTLVLGDAIKASVADEFARDARNVDVAVDPNTSHSATERAGLTPAMLDTVRRVPGVAAADGRQSVAVPLVHAGGRAKPALGVAVASDPRLRPYDLVSGRDPERPDEVTVDQRTAAADHIPLGGQLTLLDRRNTPHRFTVVGTYQQGTSRSEAFLADQVVLLPSVLPTLGEGHGYEQIVAVAAPGVDQAQLAARVRSALGAAGVTVRTGAELTQQRLRSVAESAGSFSTFLLVFALVALVVAAMVIYNTFTILLAQRTREIALMRCVGASRPQVFRSVLAEAIAMGLAASGLGLLGGLGLSAALQRAVGALGGTATTVRLPLSGSTVIVGFAVGVLVTVLSAVVPALRATRVPPVTALRALPEGHDEVMRTSRKRIAFVLLLALAGSGLAALGLVAGRDTGMLLTGAGTVALLGAVVAAGPLIVGPINRLLGVIPGALFGVPARLASANATRNPRRTAATTAALMIGVTIVTMITVVANSGKQTVNAEIDKQFPADFTVTSAISDRALPASLVDDLRRTGELRLVAPEYRGYATLDRPGTAGATPGDTFSISGVGTDSLGELLRPTVVAGRLDRLGGDEIALRDTAAREAGLHVGDRVSVRVADLAEDERVDPGRGPATTLRVVAIYHGSGPLASALVDAAAYTRMQPNVAGFDRILVRLRDGVSAANGRDAVERATRAVPIAEIDSAAQTKEELNSEVNKVLALVWALIGLAVVIALFGIANTLTLSVIERTRESALLRALGLTRGQLRLMLLVESVLLGVAGAGLGMLLGSGFAWLLDRSLSTKDEVITFAVPFDQVGVMLLTAVVAAVLAAVLPARRAARTSVVAAMVDA</sequence>
<feature type="transmembrane region" description="Helical" evidence="7">
    <location>
        <begin position="734"/>
        <end position="760"/>
    </location>
</feature>
<accession>A0A4D4J8V6</accession>
<evidence type="ECO:0000256" key="4">
    <source>
        <dbReference type="ARBA" id="ARBA00022989"/>
    </source>
</evidence>
<dbReference type="Pfam" id="PF02687">
    <property type="entry name" value="FtsX"/>
    <property type="match status" value="2"/>
</dbReference>
<gene>
    <name evidence="10" type="ORF">GTS_35970</name>
</gene>
<evidence type="ECO:0000256" key="5">
    <source>
        <dbReference type="ARBA" id="ARBA00023136"/>
    </source>
</evidence>
<dbReference type="InterPro" id="IPR025857">
    <property type="entry name" value="MacB_PCD"/>
</dbReference>
<feature type="transmembrane region" description="Helical" evidence="7">
    <location>
        <begin position="308"/>
        <end position="334"/>
    </location>
</feature>
<reference evidence="11" key="1">
    <citation type="submission" date="2019-04" db="EMBL/GenBank/DDBJ databases">
        <title>Draft genome sequence of Pseudonocardiaceae bacterium SL3-2-4.</title>
        <authorList>
            <person name="Ningsih F."/>
            <person name="Yokota A."/>
            <person name="Sakai Y."/>
            <person name="Nanatani K."/>
            <person name="Yabe S."/>
            <person name="Oetari A."/>
            <person name="Sjamsuridzal W."/>
        </authorList>
    </citation>
    <scope>NUCLEOTIDE SEQUENCE [LARGE SCALE GENOMIC DNA]</scope>
    <source>
        <strain evidence="11">SL3-2-4</strain>
    </source>
</reference>
<feature type="transmembrane region" description="Helical" evidence="7">
    <location>
        <begin position="781"/>
        <end position="809"/>
    </location>
</feature>
<feature type="domain" description="ABC3 transporter permease C-terminal" evidence="8">
    <location>
        <begin position="263"/>
        <end position="384"/>
    </location>
</feature>
<evidence type="ECO:0000256" key="1">
    <source>
        <dbReference type="ARBA" id="ARBA00004651"/>
    </source>
</evidence>
<dbReference type="InterPro" id="IPR050250">
    <property type="entry name" value="Macrolide_Exporter_MacB"/>
</dbReference>
<dbReference type="OrthoDB" id="9780560at2"/>
<dbReference type="AlphaFoldDB" id="A0A4D4J8V6"/>